<accession>A0A518GN61</accession>
<gene>
    <name evidence="2" type="ORF">Spb1_20090</name>
</gene>
<proteinExistence type="predicted"/>
<dbReference type="KEGG" id="peh:Spb1_20090"/>
<evidence type="ECO:0000256" key="1">
    <source>
        <dbReference type="SAM" id="MobiDB-lite"/>
    </source>
</evidence>
<protein>
    <submittedName>
        <fullName evidence="2">Uncharacterized protein</fullName>
    </submittedName>
</protein>
<dbReference type="OrthoDB" id="288713at2"/>
<feature type="region of interest" description="Disordered" evidence="1">
    <location>
        <begin position="1"/>
        <end position="53"/>
    </location>
</feature>
<dbReference type="Proteomes" id="UP000315349">
    <property type="component" value="Chromosome"/>
</dbReference>
<sequence length="94" mass="10603">MSTTYPTPGSAGVLTHEAGINPETGNVFSDRRASRPEGRSGGPERRQFTTTPSLMRPEVAELAEAVDRYKMEHRRRFITFEELFNVMSSLGYHK</sequence>
<feature type="compositionally biased region" description="Basic and acidic residues" evidence="1">
    <location>
        <begin position="29"/>
        <end position="47"/>
    </location>
</feature>
<organism evidence="2 3">
    <name type="scientific">Planctopirus ephydatiae</name>
    <dbReference type="NCBI Taxonomy" id="2528019"/>
    <lineage>
        <taxon>Bacteria</taxon>
        <taxon>Pseudomonadati</taxon>
        <taxon>Planctomycetota</taxon>
        <taxon>Planctomycetia</taxon>
        <taxon>Planctomycetales</taxon>
        <taxon>Planctomycetaceae</taxon>
        <taxon>Planctopirus</taxon>
    </lineage>
</organism>
<evidence type="ECO:0000313" key="3">
    <source>
        <dbReference type="Proteomes" id="UP000315349"/>
    </source>
</evidence>
<name>A0A518GN61_9PLAN</name>
<dbReference type="RefSeq" id="WP_145298866.1">
    <property type="nucleotide sequence ID" value="NZ_CP036299.1"/>
</dbReference>
<dbReference type="EMBL" id="CP036299">
    <property type="protein sequence ID" value="QDV30082.1"/>
    <property type="molecule type" value="Genomic_DNA"/>
</dbReference>
<keyword evidence="3" id="KW-1185">Reference proteome</keyword>
<dbReference type="AlphaFoldDB" id="A0A518GN61"/>
<reference evidence="2 3" key="1">
    <citation type="submission" date="2019-02" db="EMBL/GenBank/DDBJ databases">
        <title>Deep-cultivation of Planctomycetes and their phenomic and genomic characterization uncovers novel biology.</title>
        <authorList>
            <person name="Wiegand S."/>
            <person name="Jogler M."/>
            <person name="Boedeker C."/>
            <person name="Pinto D."/>
            <person name="Vollmers J."/>
            <person name="Rivas-Marin E."/>
            <person name="Kohn T."/>
            <person name="Peeters S.H."/>
            <person name="Heuer A."/>
            <person name="Rast P."/>
            <person name="Oberbeckmann S."/>
            <person name="Bunk B."/>
            <person name="Jeske O."/>
            <person name="Meyerdierks A."/>
            <person name="Storesund J.E."/>
            <person name="Kallscheuer N."/>
            <person name="Luecker S."/>
            <person name="Lage O.M."/>
            <person name="Pohl T."/>
            <person name="Merkel B.J."/>
            <person name="Hornburger P."/>
            <person name="Mueller R.-W."/>
            <person name="Bruemmer F."/>
            <person name="Labrenz M."/>
            <person name="Spormann A.M."/>
            <person name="Op den Camp H."/>
            <person name="Overmann J."/>
            <person name="Amann R."/>
            <person name="Jetten M.S.M."/>
            <person name="Mascher T."/>
            <person name="Medema M.H."/>
            <person name="Devos D.P."/>
            <person name="Kaster A.-K."/>
            <person name="Ovreas L."/>
            <person name="Rohde M."/>
            <person name="Galperin M.Y."/>
            <person name="Jogler C."/>
        </authorList>
    </citation>
    <scope>NUCLEOTIDE SEQUENCE [LARGE SCALE GENOMIC DNA]</scope>
    <source>
        <strain evidence="2 3">Spb1</strain>
    </source>
</reference>
<evidence type="ECO:0000313" key="2">
    <source>
        <dbReference type="EMBL" id="QDV30082.1"/>
    </source>
</evidence>